<keyword evidence="4" id="KW-1185">Reference proteome</keyword>
<dbReference type="AlphaFoldDB" id="A0AAW1X7P6"/>
<accession>A0AAW1X7P6</accession>
<feature type="signal peptide" evidence="2">
    <location>
        <begin position="1"/>
        <end position="23"/>
    </location>
</feature>
<organism evidence="3 4">
    <name type="scientific">Rubus argutus</name>
    <name type="common">Southern blackberry</name>
    <dbReference type="NCBI Taxonomy" id="59490"/>
    <lineage>
        <taxon>Eukaryota</taxon>
        <taxon>Viridiplantae</taxon>
        <taxon>Streptophyta</taxon>
        <taxon>Embryophyta</taxon>
        <taxon>Tracheophyta</taxon>
        <taxon>Spermatophyta</taxon>
        <taxon>Magnoliopsida</taxon>
        <taxon>eudicotyledons</taxon>
        <taxon>Gunneridae</taxon>
        <taxon>Pentapetalae</taxon>
        <taxon>rosids</taxon>
        <taxon>fabids</taxon>
        <taxon>Rosales</taxon>
        <taxon>Rosaceae</taxon>
        <taxon>Rosoideae</taxon>
        <taxon>Rosoideae incertae sedis</taxon>
        <taxon>Rubus</taxon>
    </lineage>
</organism>
<dbReference type="EMBL" id="JBEDUW010000004">
    <property type="protein sequence ID" value="KAK9932373.1"/>
    <property type="molecule type" value="Genomic_DNA"/>
</dbReference>
<feature type="transmembrane region" description="Helical" evidence="1">
    <location>
        <begin position="61"/>
        <end position="80"/>
    </location>
</feature>
<keyword evidence="1" id="KW-1133">Transmembrane helix</keyword>
<reference evidence="3 4" key="1">
    <citation type="journal article" date="2023" name="G3 (Bethesda)">
        <title>A chromosome-length genome assembly and annotation of blackberry (Rubus argutus, cv. 'Hillquist').</title>
        <authorList>
            <person name="Bruna T."/>
            <person name="Aryal R."/>
            <person name="Dudchenko O."/>
            <person name="Sargent D.J."/>
            <person name="Mead D."/>
            <person name="Buti M."/>
            <person name="Cavallini A."/>
            <person name="Hytonen T."/>
            <person name="Andres J."/>
            <person name="Pham M."/>
            <person name="Weisz D."/>
            <person name="Mascagni F."/>
            <person name="Usai G."/>
            <person name="Natali L."/>
            <person name="Bassil N."/>
            <person name="Fernandez G.E."/>
            <person name="Lomsadze A."/>
            <person name="Armour M."/>
            <person name="Olukolu B."/>
            <person name="Poorten T."/>
            <person name="Britton C."/>
            <person name="Davik J."/>
            <person name="Ashrafi H."/>
            <person name="Aiden E.L."/>
            <person name="Borodovsky M."/>
            <person name="Worthington M."/>
        </authorList>
    </citation>
    <scope>NUCLEOTIDE SEQUENCE [LARGE SCALE GENOMIC DNA]</scope>
    <source>
        <strain evidence="3">PI 553951</strain>
    </source>
</reference>
<evidence type="ECO:0000256" key="1">
    <source>
        <dbReference type="SAM" id="Phobius"/>
    </source>
</evidence>
<gene>
    <name evidence="3" type="ORF">M0R45_019613</name>
</gene>
<evidence type="ECO:0000313" key="3">
    <source>
        <dbReference type="EMBL" id="KAK9932373.1"/>
    </source>
</evidence>
<evidence type="ECO:0008006" key="5">
    <source>
        <dbReference type="Google" id="ProtNLM"/>
    </source>
</evidence>
<protein>
    <recommendedName>
        <fullName evidence="5">Transmembrane protein</fullName>
    </recommendedName>
</protein>
<feature type="chain" id="PRO_5043710633" description="Transmembrane protein" evidence="2">
    <location>
        <begin position="24"/>
        <end position="140"/>
    </location>
</feature>
<evidence type="ECO:0000256" key="2">
    <source>
        <dbReference type="SAM" id="SignalP"/>
    </source>
</evidence>
<evidence type="ECO:0000313" key="4">
    <source>
        <dbReference type="Proteomes" id="UP001457282"/>
    </source>
</evidence>
<name>A0AAW1X7P6_RUBAR</name>
<keyword evidence="1" id="KW-0472">Membrane</keyword>
<comment type="caution">
    <text evidence="3">The sequence shown here is derived from an EMBL/GenBank/DDBJ whole genome shotgun (WGS) entry which is preliminary data.</text>
</comment>
<keyword evidence="1" id="KW-0812">Transmembrane</keyword>
<sequence>MELLTGFGLISAILVTLDGGSFAMCLMLDGEVVWEDWDLQFVLVDRSKMQMVCNSCSMQPYHWLGIPLLLDLFCFGGFLVRLSVGIGDRVLFVGFVNLCWWLSLDKLKIGSGNGGYQIRYWFRLWDPSDRFPIANKEKRR</sequence>
<dbReference type="Proteomes" id="UP001457282">
    <property type="component" value="Unassembled WGS sequence"/>
</dbReference>
<proteinExistence type="predicted"/>
<keyword evidence="2" id="KW-0732">Signal</keyword>